<sequence length="70" mass="7628">MTVVHGVEVHRCYTSVWTNSGQVLLRAISTRATAIEKIYPLSFVCPGPNTYYCPAEQPPTATALANDKST</sequence>
<protein>
    <submittedName>
        <fullName evidence="1">Uncharacterized protein</fullName>
    </submittedName>
</protein>
<dbReference type="AlphaFoldDB" id="A0A4R8L5J0"/>
<keyword evidence="2" id="KW-1185">Reference proteome</keyword>
<name>A0A4R8L5J0_9BURK</name>
<organism evidence="1 2">
    <name type="scientific">Paraburkholderia rhizosphaerae</name>
    <dbReference type="NCBI Taxonomy" id="480658"/>
    <lineage>
        <taxon>Bacteria</taxon>
        <taxon>Pseudomonadati</taxon>
        <taxon>Pseudomonadota</taxon>
        <taxon>Betaproteobacteria</taxon>
        <taxon>Burkholderiales</taxon>
        <taxon>Burkholderiaceae</taxon>
        <taxon>Paraburkholderia</taxon>
    </lineage>
</organism>
<comment type="caution">
    <text evidence="1">The sequence shown here is derived from an EMBL/GenBank/DDBJ whole genome shotgun (WGS) entry which is preliminary data.</text>
</comment>
<dbReference type="EMBL" id="SORE01000034">
    <property type="protein sequence ID" value="TDY37851.1"/>
    <property type="molecule type" value="Genomic_DNA"/>
</dbReference>
<proteinExistence type="predicted"/>
<dbReference type="Proteomes" id="UP000295509">
    <property type="component" value="Unassembled WGS sequence"/>
</dbReference>
<reference evidence="1 2" key="1">
    <citation type="submission" date="2019-03" db="EMBL/GenBank/DDBJ databases">
        <title>Genomic Encyclopedia of Type Strains, Phase III (KMG-III): the genomes of soil and plant-associated and newly described type strains.</title>
        <authorList>
            <person name="Whitman W."/>
        </authorList>
    </citation>
    <scope>NUCLEOTIDE SEQUENCE [LARGE SCALE GENOMIC DNA]</scope>
    <source>
        <strain evidence="1 2">LMG 29544</strain>
    </source>
</reference>
<evidence type="ECO:0000313" key="1">
    <source>
        <dbReference type="EMBL" id="TDY37851.1"/>
    </source>
</evidence>
<gene>
    <name evidence="1" type="ORF">BX592_13447</name>
</gene>
<evidence type="ECO:0000313" key="2">
    <source>
        <dbReference type="Proteomes" id="UP000295509"/>
    </source>
</evidence>
<accession>A0A4R8L5J0</accession>